<dbReference type="InterPro" id="IPR022742">
    <property type="entry name" value="Hydrolase_4"/>
</dbReference>
<dbReference type="GO" id="GO:0070205">
    <property type="term" value="F:2-succinyl-6-hydroxy-2,4-cyclohexadiene-1-carboxylate synthase activity"/>
    <property type="evidence" value="ECO:0007669"/>
    <property type="project" value="UniProtKB-EC"/>
</dbReference>
<keyword evidence="2" id="KW-0456">Lyase</keyword>
<dbReference type="InterPro" id="IPR051044">
    <property type="entry name" value="MAG_DAG_Lipase"/>
</dbReference>
<dbReference type="EC" id="4.2.99.20" evidence="2"/>
<sequence length="315" mass="36265">MSATFDPDQLRASLKPLAEWQPLSEEAKAYQRFYKTDFPERDVWRGMGRFDVDGYELVSHCWWPEKVKGTLFLLHGFYDHTGLYRHLIEWALDQDFAVIACDLPGHGLSSGARASIRDFSEYQDALQALFVEASSIALPQPWHLCGQSTGGAIVVDHVLNHGESSPAQGQVILLSPLVRPRAWGWSQMSYYLLRPFVRGIARRFSENSNDPDFLPFLLADPLQPKRLPTAWVGALSRWINRVEFAKKSPRRPLIIQGQADMTVDWQHNLQVLKLKFDRPQILLLPEARHHLANETADMREEYFEFLSKRIRGRNL</sequence>
<reference evidence="2 3" key="1">
    <citation type="submission" date="2019-09" db="EMBL/GenBank/DDBJ databases">
        <authorList>
            <person name="Chandra G."/>
            <person name="Truman W A."/>
        </authorList>
    </citation>
    <scope>NUCLEOTIDE SEQUENCE [LARGE SCALE GENOMIC DNA]</scope>
    <source>
        <strain evidence="2">PS718</strain>
    </source>
</reference>
<dbReference type="AlphaFoldDB" id="A0A5E7AXT6"/>
<proteinExistence type="predicted"/>
<accession>A0A5E7AXT6</accession>
<dbReference type="InterPro" id="IPR000073">
    <property type="entry name" value="AB_hydrolase_1"/>
</dbReference>
<dbReference type="Gene3D" id="3.40.50.1820">
    <property type="entry name" value="alpha/beta hydrolase"/>
    <property type="match status" value="1"/>
</dbReference>
<dbReference type="InterPro" id="IPR029058">
    <property type="entry name" value="AB_hydrolase_fold"/>
</dbReference>
<gene>
    <name evidence="2" type="primary">menH_1</name>
    <name evidence="2" type="ORF">PS718_01138</name>
</gene>
<dbReference type="SUPFAM" id="SSF53474">
    <property type="entry name" value="alpha/beta-Hydrolases"/>
    <property type="match status" value="1"/>
</dbReference>
<evidence type="ECO:0000313" key="2">
    <source>
        <dbReference type="EMBL" id="VVN81454.1"/>
    </source>
</evidence>
<organism evidence="2 3">
    <name type="scientific">Pseudomonas fluorescens</name>
    <dbReference type="NCBI Taxonomy" id="294"/>
    <lineage>
        <taxon>Bacteria</taxon>
        <taxon>Pseudomonadati</taxon>
        <taxon>Pseudomonadota</taxon>
        <taxon>Gammaproteobacteria</taxon>
        <taxon>Pseudomonadales</taxon>
        <taxon>Pseudomonadaceae</taxon>
        <taxon>Pseudomonas</taxon>
    </lineage>
</organism>
<dbReference type="Proteomes" id="UP000325375">
    <property type="component" value="Unassembled WGS sequence"/>
</dbReference>
<dbReference type="Pfam" id="PF12146">
    <property type="entry name" value="Hydrolase_4"/>
    <property type="match status" value="1"/>
</dbReference>
<protein>
    <submittedName>
        <fullName evidence="2">2-succinyl-6-hydroxy-2, 4-cyclohexadiene-1-carboxylate synthase</fullName>
        <ecNumber evidence="2">4.2.99.20</ecNumber>
    </submittedName>
</protein>
<name>A0A5E7AXT6_PSEFL</name>
<dbReference type="PRINTS" id="PR00111">
    <property type="entry name" value="ABHYDROLASE"/>
</dbReference>
<dbReference type="PANTHER" id="PTHR11614">
    <property type="entry name" value="PHOSPHOLIPASE-RELATED"/>
    <property type="match status" value="1"/>
</dbReference>
<dbReference type="EMBL" id="CABVHX010000003">
    <property type="protein sequence ID" value="VVN81454.1"/>
    <property type="molecule type" value="Genomic_DNA"/>
</dbReference>
<evidence type="ECO:0000313" key="3">
    <source>
        <dbReference type="Proteomes" id="UP000325375"/>
    </source>
</evidence>
<feature type="domain" description="Serine aminopeptidase S33" evidence="1">
    <location>
        <begin position="66"/>
        <end position="295"/>
    </location>
</feature>
<evidence type="ECO:0000259" key="1">
    <source>
        <dbReference type="Pfam" id="PF12146"/>
    </source>
</evidence>
<dbReference type="RefSeq" id="WP_150602035.1">
    <property type="nucleotide sequence ID" value="NZ_CABVHX010000003.1"/>
</dbReference>